<keyword evidence="2" id="KW-1185">Reference proteome</keyword>
<sequence length="88" mass="10000">MPTPDPRDDWMVIRSDLAGRIREIRLELYGENGGPLLASALDLPFHRWAEFESGMAMPGEIMLRFLMLTQADPHWLLTGEGPKFRSSS</sequence>
<organism evidence="1 2">
    <name type="scientific">Tautonia sociabilis</name>
    <dbReference type="NCBI Taxonomy" id="2080755"/>
    <lineage>
        <taxon>Bacteria</taxon>
        <taxon>Pseudomonadati</taxon>
        <taxon>Planctomycetota</taxon>
        <taxon>Planctomycetia</taxon>
        <taxon>Isosphaerales</taxon>
        <taxon>Isosphaeraceae</taxon>
        <taxon>Tautonia</taxon>
    </lineage>
</organism>
<reference evidence="1 2" key="2">
    <citation type="submission" date="2019-01" db="EMBL/GenBank/DDBJ databases">
        <title>Tautonia sociabilis, a novel thermotolerant planctomycete of Isosphaeraceae family, isolated from a 4000 m deep subterranean habitat.</title>
        <authorList>
            <person name="Kovaleva O.L."/>
            <person name="Elcheninov A.G."/>
            <person name="Van Heerden E."/>
            <person name="Toshchakov S.V."/>
            <person name="Novikov A."/>
            <person name="Bonch-Osmolovskaya E.A."/>
            <person name="Kublanov I.V."/>
        </authorList>
    </citation>
    <scope>NUCLEOTIDE SEQUENCE [LARGE SCALE GENOMIC DNA]</scope>
    <source>
        <strain evidence="1 2">GM2012</strain>
    </source>
</reference>
<proteinExistence type="predicted"/>
<dbReference type="GO" id="GO:0003677">
    <property type="term" value="F:DNA binding"/>
    <property type="evidence" value="ECO:0007669"/>
    <property type="project" value="InterPro"/>
</dbReference>
<reference evidence="1 2" key="1">
    <citation type="submission" date="2018-12" db="EMBL/GenBank/DDBJ databases">
        <authorList>
            <person name="Toschakov S.V."/>
        </authorList>
    </citation>
    <scope>NUCLEOTIDE SEQUENCE [LARGE SCALE GENOMIC DNA]</scope>
    <source>
        <strain evidence="1 2">GM2012</strain>
    </source>
</reference>
<evidence type="ECO:0008006" key="3">
    <source>
        <dbReference type="Google" id="ProtNLM"/>
    </source>
</evidence>
<dbReference type="RefSeq" id="WP_126724123.1">
    <property type="nucleotide sequence ID" value="NZ_RYZH01000006.1"/>
</dbReference>
<dbReference type="Proteomes" id="UP000280296">
    <property type="component" value="Unassembled WGS sequence"/>
</dbReference>
<dbReference type="AlphaFoldDB" id="A0A432MN79"/>
<dbReference type="Gene3D" id="1.10.260.40">
    <property type="entry name" value="lambda repressor-like DNA-binding domains"/>
    <property type="match status" value="1"/>
</dbReference>
<protein>
    <recommendedName>
        <fullName evidence="3">XRE family transcriptional regulator</fullName>
    </recommendedName>
</protein>
<dbReference type="EMBL" id="RYZH01000006">
    <property type="protein sequence ID" value="RUL88872.1"/>
    <property type="molecule type" value="Genomic_DNA"/>
</dbReference>
<name>A0A432MN79_9BACT</name>
<accession>A0A432MN79</accession>
<comment type="caution">
    <text evidence="1">The sequence shown here is derived from an EMBL/GenBank/DDBJ whole genome shotgun (WGS) entry which is preliminary data.</text>
</comment>
<dbReference type="InterPro" id="IPR010982">
    <property type="entry name" value="Lambda_DNA-bd_dom_sf"/>
</dbReference>
<gene>
    <name evidence="1" type="ORF">TsocGM_04485</name>
</gene>
<dbReference type="OrthoDB" id="284645at2"/>
<evidence type="ECO:0000313" key="1">
    <source>
        <dbReference type="EMBL" id="RUL88872.1"/>
    </source>
</evidence>
<evidence type="ECO:0000313" key="2">
    <source>
        <dbReference type="Proteomes" id="UP000280296"/>
    </source>
</evidence>